<comment type="similarity">
    <text evidence="1">Belongs to the acetyltransferase family.</text>
</comment>
<dbReference type="InterPro" id="IPR016181">
    <property type="entry name" value="Acyl_CoA_acyltransferase"/>
</dbReference>
<dbReference type="Pfam" id="PF00583">
    <property type="entry name" value="Acetyltransf_1"/>
    <property type="match status" value="1"/>
</dbReference>
<dbReference type="InterPro" id="IPR000182">
    <property type="entry name" value="GNAT_dom"/>
</dbReference>
<evidence type="ECO:0000259" key="4">
    <source>
        <dbReference type="PROSITE" id="PS51186"/>
    </source>
</evidence>
<dbReference type="EMBL" id="ML977137">
    <property type="protein sequence ID" value="KAF1992392.1"/>
    <property type="molecule type" value="Genomic_DNA"/>
</dbReference>
<keyword evidence="6" id="KW-1185">Reference proteome</keyword>
<proteinExistence type="inferred from homology"/>
<dbReference type="FunFam" id="3.40.630.30:FF:000064">
    <property type="entry name" value="GNAT family acetyltransferase"/>
    <property type="match status" value="1"/>
</dbReference>
<protein>
    <submittedName>
        <fullName evidence="5">N-acetyltransferase-like protein</fullName>
    </submittedName>
</protein>
<keyword evidence="3" id="KW-0012">Acyltransferase</keyword>
<dbReference type="CDD" id="cd04301">
    <property type="entry name" value="NAT_SF"/>
    <property type="match status" value="1"/>
</dbReference>
<dbReference type="InterPro" id="IPR051016">
    <property type="entry name" value="Diverse_Substrate_AcTransf"/>
</dbReference>
<dbReference type="PROSITE" id="PS51186">
    <property type="entry name" value="GNAT"/>
    <property type="match status" value="1"/>
</dbReference>
<dbReference type="Proteomes" id="UP000800041">
    <property type="component" value="Unassembled WGS sequence"/>
</dbReference>
<dbReference type="PANTHER" id="PTHR10545">
    <property type="entry name" value="DIAMINE N-ACETYLTRANSFERASE"/>
    <property type="match status" value="1"/>
</dbReference>
<accession>A0A6G1HH85</accession>
<evidence type="ECO:0000256" key="2">
    <source>
        <dbReference type="ARBA" id="ARBA00022679"/>
    </source>
</evidence>
<organism evidence="5 6">
    <name type="scientific">Aulographum hederae CBS 113979</name>
    <dbReference type="NCBI Taxonomy" id="1176131"/>
    <lineage>
        <taxon>Eukaryota</taxon>
        <taxon>Fungi</taxon>
        <taxon>Dikarya</taxon>
        <taxon>Ascomycota</taxon>
        <taxon>Pezizomycotina</taxon>
        <taxon>Dothideomycetes</taxon>
        <taxon>Pleosporomycetidae</taxon>
        <taxon>Aulographales</taxon>
        <taxon>Aulographaceae</taxon>
    </lineage>
</organism>
<dbReference type="Gene3D" id="3.40.630.30">
    <property type="match status" value="1"/>
</dbReference>
<keyword evidence="2 5" id="KW-0808">Transferase</keyword>
<dbReference type="PANTHER" id="PTHR10545:SF29">
    <property type="entry name" value="GH14572P-RELATED"/>
    <property type="match status" value="1"/>
</dbReference>
<dbReference type="SUPFAM" id="SSF55729">
    <property type="entry name" value="Acyl-CoA N-acyltransferases (Nat)"/>
    <property type="match status" value="1"/>
</dbReference>
<evidence type="ECO:0000256" key="1">
    <source>
        <dbReference type="ARBA" id="ARBA00008694"/>
    </source>
</evidence>
<name>A0A6G1HH85_9PEZI</name>
<evidence type="ECO:0000256" key="3">
    <source>
        <dbReference type="ARBA" id="ARBA00023315"/>
    </source>
</evidence>
<dbReference type="GO" id="GO:0008080">
    <property type="term" value="F:N-acetyltransferase activity"/>
    <property type="evidence" value="ECO:0007669"/>
    <property type="project" value="UniProtKB-ARBA"/>
</dbReference>
<dbReference type="OrthoDB" id="7305308at2759"/>
<gene>
    <name evidence="5" type="ORF">K402DRAFT_399508</name>
</gene>
<feature type="domain" description="N-acetyltransferase" evidence="4">
    <location>
        <begin position="5"/>
        <end position="180"/>
    </location>
</feature>
<sequence>MADEATVRLATREDVPSILSMIRDLAIFENALDAVEATEEMLLNTLSFAPSSADSSKPMNPADASPGYAKTFLLMAQPENTIAGMALYYTTYSTWQAKPGVYLEDLYIKPEFRRRGYATVLLQELAKEAERIGGGRLEWSCLKWNENALKFYEGESVGARQMEEWTGLRVDGNGLTKLACKR</sequence>
<evidence type="ECO:0000313" key="5">
    <source>
        <dbReference type="EMBL" id="KAF1992392.1"/>
    </source>
</evidence>
<dbReference type="AlphaFoldDB" id="A0A6G1HH85"/>
<reference evidence="5" key="1">
    <citation type="journal article" date="2020" name="Stud. Mycol.">
        <title>101 Dothideomycetes genomes: a test case for predicting lifestyles and emergence of pathogens.</title>
        <authorList>
            <person name="Haridas S."/>
            <person name="Albert R."/>
            <person name="Binder M."/>
            <person name="Bloem J."/>
            <person name="Labutti K."/>
            <person name="Salamov A."/>
            <person name="Andreopoulos B."/>
            <person name="Baker S."/>
            <person name="Barry K."/>
            <person name="Bills G."/>
            <person name="Bluhm B."/>
            <person name="Cannon C."/>
            <person name="Castanera R."/>
            <person name="Culley D."/>
            <person name="Daum C."/>
            <person name="Ezra D."/>
            <person name="Gonzalez J."/>
            <person name="Henrissat B."/>
            <person name="Kuo A."/>
            <person name="Liang C."/>
            <person name="Lipzen A."/>
            <person name="Lutzoni F."/>
            <person name="Magnuson J."/>
            <person name="Mondo S."/>
            <person name="Nolan M."/>
            <person name="Ohm R."/>
            <person name="Pangilinan J."/>
            <person name="Park H.-J."/>
            <person name="Ramirez L."/>
            <person name="Alfaro M."/>
            <person name="Sun H."/>
            <person name="Tritt A."/>
            <person name="Yoshinaga Y."/>
            <person name="Zwiers L.-H."/>
            <person name="Turgeon B."/>
            <person name="Goodwin S."/>
            <person name="Spatafora J."/>
            <person name="Crous P."/>
            <person name="Grigoriev I."/>
        </authorList>
    </citation>
    <scope>NUCLEOTIDE SEQUENCE</scope>
    <source>
        <strain evidence="5">CBS 113979</strain>
    </source>
</reference>
<evidence type="ECO:0000313" key="6">
    <source>
        <dbReference type="Proteomes" id="UP000800041"/>
    </source>
</evidence>